<protein>
    <submittedName>
        <fullName evidence="1">Uncharacterized protein</fullName>
    </submittedName>
</protein>
<evidence type="ECO:0000313" key="1">
    <source>
        <dbReference type="EMBL" id="MFB9994501.1"/>
    </source>
</evidence>
<organism evidence="1 2">
    <name type="scientific">Deinococcus oregonensis</name>
    <dbReference type="NCBI Taxonomy" id="1805970"/>
    <lineage>
        <taxon>Bacteria</taxon>
        <taxon>Thermotogati</taxon>
        <taxon>Deinococcota</taxon>
        <taxon>Deinococci</taxon>
        <taxon>Deinococcales</taxon>
        <taxon>Deinococcaceae</taxon>
        <taxon>Deinococcus</taxon>
    </lineage>
</organism>
<reference evidence="1 2" key="1">
    <citation type="submission" date="2024-09" db="EMBL/GenBank/DDBJ databases">
        <authorList>
            <person name="Sun Q."/>
            <person name="Mori K."/>
        </authorList>
    </citation>
    <scope>NUCLEOTIDE SEQUENCE [LARGE SCALE GENOMIC DNA]</scope>
    <source>
        <strain evidence="1 2">JCM 13503</strain>
    </source>
</reference>
<sequence length="341" mass="36720">MTPTLPAVQIDGWAHWQLLEGGRVIQEGEQHNLLLNQGLDLMATYGLGDVPNGNNVENTGIQQYLVVGTGSTAPAVDQLNMVAEVARSAYAPPGFACSVTRTGAGIYRRTVTREFFGHQANGNLTEWGFSPQSGFNSALAVRELFRDNNGTPIVLTKTAAQQLRLTYTLEYRFGPTVTSAASFDISGIGNVSGKYSIHRQSTVYSPGFTPLDMMDYLLMNGMVRGEVNAFILTGRGADPVYTNLGGEYGAAPMSLDSRILTTSGVYTPGSFTRRQDLNYGTGNGNQTHYGWALGIGSQNINSYNFYGSGYTFQLDPGSEITTKDNLKTLSITGLGATWGRA</sequence>
<gene>
    <name evidence="1" type="ORF">ACFFLM_21320</name>
</gene>
<dbReference type="EMBL" id="JBHLYR010000062">
    <property type="protein sequence ID" value="MFB9994501.1"/>
    <property type="molecule type" value="Genomic_DNA"/>
</dbReference>
<accession>A0ABV6B425</accession>
<proteinExistence type="predicted"/>
<dbReference type="Proteomes" id="UP001589733">
    <property type="component" value="Unassembled WGS sequence"/>
</dbReference>
<evidence type="ECO:0000313" key="2">
    <source>
        <dbReference type="Proteomes" id="UP001589733"/>
    </source>
</evidence>
<keyword evidence="2" id="KW-1185">Reference proteome</keyword>
<name>A0ABV6B425_9DEIO</name>
<dbReference type="RefSeq" id="WP_380015427.1">
    <property type="nucleotide sequence ID" value="NZ_JBHLYR010000062.1"/>
</dbReference>
<comment type="caution">
    <text evidence="1">The sequence shown here is derived from an EMBL/GenBank/DDBJ whole genome shotgun (WGS) entry which is preliminary data.</text>
</comment>